<accession>A0A3B7MGA2</accession>
<reference evidence="3 4" key="1">
    <citation type="submission" date="2018-09" db="EMBL/GenBank/DDBJ databases">
        <title>Genome sequencing of strain 6GH32-13.</title>
        <authorList>
            <person name="Weon H.-Y."/>
            <person name="Heo J."/>
            <person name="Kwon S.-W."/>
        </authorList>
    </citation>
    <scope>NUCLEOTIDE SEQUENCE [LARGE SCALE GENOMIC DNA]</scope>
    <source>
        <strain evidence="3 4">5GH32-13</strain>
    </source>
</reference>
<dbReference type="Gene3D" id="3.40.630.30">
    <property type="match status" value="1"/>
</dbReference>
<protein>
    <submittedName>
        <fullName evidence="3">GNAT family N-acetyltransferase</fullName>
    </submittedName>
</protein>
<dbReference type="OrthoDB" id="1096234at2"/>
<dbReference type="InterPro" id="IPR002110">
    <property type="entry name" value="Ankyrin_rpt"/>
</dbReference>
<dbReference type="InterPro" id="IPR036770">
    <property type="entry name" value="Ankyrin_rpt-contain_sf"/>
</dbReference>
<dbReference type="EMBL" id="CP032157">
    <property type="protein sequence ID" value="AXY73298.1"/>
    <property type="molecule type" value="Genomic_DNA"/>
</dbReference>
<dbReference type="RefSeq" id="WP_119049136.1">
    <property type="nucleotide sequence ID" value="NZ_CP032157.1"/>
</dbReference>
<dbReference type="SUPFAM" id="SSF55729">
    <property type="entry name" value="Acyl-CoA N-acyltransferases (Nat)"/>
    <property type="match status" value="1"/>
</dbReference>
<dbReference type="PROSITE" id="PS50088">
    <property type="entry name" value="ANK_REPEAT"/>
    <property type="match status" value="1"/>
</dbReference>
<dbReference type="Proteomes" id="UP000263900">
    <property type="component" value="Chromosome"/>
</dbReference>
<dbReference type="KEGG" id="pseg:D3H65_04580"/>
<name>A0A3B7MGA2_9BACT</name>
<sequence length="433" mass="47410">MSITPAHDQAVLRNARHTQLEQAVADNHRQLFDLNAKALGGTVHSAEGLTYTYTRSNGSAVTFPSMTEEAAGAALDAMMDYYRTQQADNVGYWSLDPPSPANIGASLLARGFQPGWQPCWMALDLGTMHTDYTVPDNVQILADNHTSVNRIKDLPYAGNGGALSDALFQAYPERVQRFIAFREGAVIGQCCLFFTTGPDGIAGMYNVGVIPSAQRQGIGKALVVAACRFAAERGYQYVMLNANHMGRPVYEQVGFQFIGYGCTWWLIGWRYITHAATPDMVNLAEAAGKGDLGILERLGTAFTPEELDRPLANGMTLMQVAAHLHQPAAAEWLINHGVACTALDAWDLGWKDRAADILATHPGEADRRYFDWRGTLLHIAAQRDDIALAQLALDAGTDLSIQDKDHDATPLGWAHYFNRPAIIALIKKYMDNN</sequence>
<dbReference type="SUPFAM" id="SSF48403">
    <property type="entry name" value="Ankyrin repeat"/>
    <property type="match status" value="1"/>
</dbReference>
<evidence type="ECO:0000259" key="2">
    <source>
        <dbReference type="PROSITE" id="PS51186"/>
    </source>
</evidence>
<dbReference type="PANTHER" id="PTHR43328">
    <property type="entry name" value="ACETYLTRANSFERASE-RELATED"/>
    <property type="match status" value="1"/>
</dbReference>
<dbReference type="InterPro" id="IPR016181">
    <property type="entry name" value="Acyl_CoA_acyltransferase"/>
</dbReference>
<gene>
    <name evidence="3" type="ORF">D3H65_04580</name>
</gene>
<dbReference type="PANTHER" id="PTHR43328:SF1">
    <property type="entry name" value="N-ACETYLTRANSFERASE DOMAIN-CONTAINING PROTEIN"/>
    <property type="match status" value="1"/>
</dbReference>
<keyword evidence="3" id="KW-0808">Transferase</keyword>
<dbReference type="PROSITE" id="PS51186">
    <property type="entry name" value="GNAT"/>
    <property type="match status" value="1"/>
</dbReference>
<dbReference type="AlphaFoldDB" id="A0A3B7MGA2"/>
<organism evidence="3 4">
    <name type="scientific">Paraflavitalea soli</name>
    <dbReference type="NCBI Taxonomy" id="2315862"/>
    <lineage>
        <taxon>Bacteria</taxon>
        <taxon>Pseudomonadati</taxon>
        <taxon>Bacteroidota</taxon>
        <taxon>Chitinophagia</taxon>
        <taxon>Chitinophagales</taxon>
        <taxon>Chitinophagaceae</taxon>
        <taxon>Paraflavitalea</taxon>
    </lineage>
</organism>
<feature type="repeat" description="ANK" evidence="1">
    <location>
        <begin position="375"/>
        <end position="404"/>
    </location>
</feature>
<dbReference type="InterPro" id="IPR000182">
    <property type="entry name" value="GNAT_dom"/>
</dbReference>
<evidence type="ECO:0000313" key="4">
    <source>
        <dbReference type="Proteomes" id="UP000263900"/>
    </source>
</evidence>
<evidence type="ECO:0000313" key="3">
    <source>
        <dbReference type="EMBL" id="AXY73298.1"/>
    </source>
</evidence>
<proteinExistence type="predicted"/>
<keyword evidence="4" id="KW-1185">Reference proteome</keyword>
<feature type="domain" description="N-acetyltransferase" evidence="2">
    <location>
        <begin position="138"/>
        <end position="276"/>
    </location>
</feature>
<keyword evidence="1" id="KW-0040">ANK repeat</keyword>
<dbReference type="Gene3D" id="1.25.40.20">
    <property type="entry name" value="Ankyrin repeat-containing domain"/>
    <property type="match status" value="1"/>
</dbReference>
<dbReference type="CDD" id="cd04301">
    <property type="entry name" value="NAT_SF"/>
    <property type="match status" value="1"/>
</dbReference>
<dbReference type="GO" id="GO:0016747">
    <property type="term" value="F:acyltransferase activity, transferring groups other than amino-acyl groups"/>
    <property type="evidence" value="ECO:0007669"/>
    <property type="project" value="InterPro"/>
</dbReference>
<evidence type="ECO:0000256" key="1">
    <source>
        <dbReference type="PROSITE-ProRule" id="PRU00023"/>
    </source>
</evidence>
<dbReference type="Pfam" id="PF00583">
    <property type="entry name" value="Acetyltransf_1"/>
    <property type="match status" value="1"/>
</dbReference>